<keyword evidence="3" id="KW-1185">Reference proteome</keyword>
<sequence length="123" mass="13727">MNQSTGKTLIIGATPNPGRYAFAAAHRLTQRGHSIVQIGLRQGEVAGVPITTQKENYTDIDTVTLYVGPRNQPEYYDYVISLRPRRVIFNPGTENTEFENRLLKEGIEPLEACTLVMLATGQY</sequence>
<gene>
    <name evidence="2" type="ORF">GBK04_04180</name>
</gene>
<dbReference type="Proteomes" id="UP000479293">
    <property type="component" value="Unassembled WGS sequence"/>
</dbReference>
<reference evidence="2 3" key="1">
    <citation type="submission" date="2019-10" db="EMBL/GenBank/DDBJ databases">
        <title>Draft Genome Sequence of Cytophagaceae sp. SJW1-29.</title>
        <authorList>
            <person name="Choi A."/>
        </authorList>
    </citation>
    <scope>NUCLEOTIDE SEQUENCE [LARGE SCALE GENOMIC DNA]</scope>
    <source>
        <strain evidence="2 3">SJW1-29</strain>
    </source>
</reference>
<proteinExistence type="predicted"/>
<organism evidence="2 3">
    <name type="scientific">Salmonirosea aquatica</name>
    <dbReference type="NCBI Taxonomy" id="2654236"/>
    <lineage>
        <taxon>Bacteria</taxon>
        <taxon>Pseudomonadati</taxon>
        <taxon>Bacteroidota</taxon>
        <taxon>Cytophagia</taxon>
        <taxon>Cytophagales</taxon>
        <taxon>Spirosomataceae</taxon>
        <taxon>Salmonirosea</taxon>
    </lineage>
</organism>
<feature type="domain" description="CoA-binding" evidence="1">
    <location>
        <begin position="8"/>
        <end position="118"/>
    </location>
</feature>
<evidence type="ECO:0000313" key="2">
    <source>
        <dbReference type="EMBL" id="MPR32566.1"/>
    </source>
</evidence>
<dbReference type="InterPro" id="IPR036291">
    <property type="entry name" value="NAD(P)-bd_dom_sf"/>
</dbReference>
<comment type="caution">
    <text evidence="2">The sequence shown here is derived from an EMBL/GenBank/DDBJ whole genome shotgun (WGS) entry which is preliminary data.</text>
</comment>
<accession>A0A7C9F4W8</accession>
<dbReference type="SUPFAM" id="SSF51735">
    <property type="entry name" value="NAD(P)-binding Rossmann-fold domains"/>
    <property type="match status" value="1"/>
</dbReference>
<protein>
    <submittedName>
        <fullName evidence="2">CoA-binding protein</fullName>
    </submittedName>
</protein>
<evidence type="ECO:0000259" key="1">
    <source>
        <dbReference type="Pfam" id="PF13380"/>
    </source>
</evidence>
<dbReference type="InterPro" id="IPR003781">
    <property type="entry name" value="CoA-bd"/>
</dbReference>
<dbReference type="Pfam" id="PF13380">
    <property type="entry name" value="CoA_binding_2"/>
    <property type="match status" value="1"/>
</dbReference>
<name>A0A7C9F4W8_9BACT</name>
<dbReference type="RefSeq" id="WP_152757111.1">
    <property type="nucleotide sequence ID" value="NZ_WHLY01000002.1"/>
</dbReference>
<dbReference type="Gene3D" id="3.40.50.720">
    <property type="entry name" value="NAD(P)-binding Rossmann-like Domain"/>
    <property type="match status" value="1"/>
</dbReference>
<dbReference type="AlphaFoldDB" id="A0A7C9F4W8"/>
<evidence type="ECO:0000313" key="3">
    <source>
        <dbReference type="Proteomes" id="UP000479293"/>
    </source>
</evidence>
<dbReference type="EMBL" id="WHLY01000002">
    <property type="protein sequence ID" value="MPR32566.1"/>
    <property type="molecule type" value="Genomic_DNA"/>
</dbReference>